<evidence type="ECO:0000256" key="2">
    <source>
        <dbReference type="ARBA" id="ARBA00018928"/>
    </source>
</evidence>
<comment type="subcellular location">
    <subcellularLocation>
        <location evidence="1 10">Cytoplasm</location>
    </subcellularLocation>
    <subcellularLocation>
        <location evidence="10">Nucleus</location>
    </subcellularLocation>
    <text evidence="10">Shuttles between the nucleus and the cytoplasm.</text>
</comment>
<gene>
    <name evidence="14" type="primary">Aste57867_25293</name>
    <name evidence="13" type="ORF">As57867_025215</name>
    <name evidence="14" type="ORF">ASTE57867_25293</name>
</gene>
<dbReference type="PANTHER" id="PTHR15952">
    <property type="entry name" value="EXPORTIN-T/LOS1"/>
    <property type="match status" value="1"/>
</dbReference>
<evidence type="ECO:0000256" key="8">
    <source>
        <dbReference type="ARBA" id="ARBA00029784"/>
    </source>
</evidence>
<dbReference type="InterPro" id="IPR016024">
    <property type="entry name" value="ARM-type_fold"/>
</dbReference>
<keyword evidence="6 10" id="KW-0694">RNA-binding</keyword>
<keyword evidence="15" id="KW-1185">Reference proteome</keyword>
<organism evidence="14 15">
    <name type="scientific">Aphanomyces stellatus</name>
    <dbReference type="NCBI Taxonomy" id="120398"/>
    <lineage>
        <taxon>Eukaryota</taxon>
        <taxon>Sar</taxon>
        <taxon>Stramenopiles</taxon>
        <taxon>Oomycota</taxon>
        <taxon>Saprolegniomycetes</taxon>
        <taxon>Saprolegniales</taxon>
        <taxon>Verrucalvaceae</taxon>
        <taxon>Aphanomyces</taxon>
    </lineage>
</organism>
<evidence type="ECO:0000256" key="1">
    <source>
        <dbReference type="ARBA" id="ARBA00004496"/>
    </source>
</evidence>
<dbReference type="InterPro" id="IPR045546">
    <property type="entry name" value="Exportin-T_C"/>
</dbReference>
<dbReference type="GO" id="GO:0031267">
    <property type="term" value="F:small GTPase binding"/>
    <property type="evidence" value="ECO:0007669"/>
    <property type="project" value="InterPro"/>
</dbReference>
<dbReference type="Pfam" id="PF19282">
    <property type="entry name" value="Exportin-T"/>
    <property type="match status" value="1"/>
</dbReference>
<evidence type="ECO:0000256" key="10">
    <source>
        <dbReference type="RuleBase" id="RU366037"/>
    </source>
</evidence>
<dbReference type="Gene3D" id="1.25.10.10">
    <property type="entry name" value="Leucine-rich Repeat Variant"/>
    <property type="match status" value="1"/>
</dbReference>
<dbReference type="OrthoDB" id="26399at2759"/>
<dbReference type="SUPFAM" id="SSF48371">
    <property type="entry name" value="ARM repeat"/>
    <property type="match status" value="1"/>
</dbReference>
<reference evidence="13" key="2">
    <citation type="submission" date="2019-06" db="EMBL/GenBank/DDBJ databases">
        <title>Genomics analysis of Aphanomyces spp. identifies a new class of oomycete effector associated with host adaptation.</title>
        <authorList>
            <person name="Gaulin E."/>
        </authorList>
    </citation>
    <scope>NUCLEOTIDE SEQUENCE</scope>
    <source>
        <strain evidence="13">CBS 578.67</strain>
    </source>
</reference>
<dbReference type="GO" id="GO:0016363">
    <property type="term" value="C:nuclear matrix"/>
    <property type="evidence" value="ECO:0007669"/>
    <property type="project" value="TreeGrafter"/>
</dbReference>
<name>A0A485LSV7_9STRA</name>
<sequence>MPDVHLELLTCFRPSGSNYLDEAAFPSVLGTTRSSKNCVCGPDIVQDRHSLGVRVMGCDQHSSRGKPITTRRTGGASAIGRILESWSPSKRLLPSMAAVNVEELERAVLYAFQYAGASLKDSEAQKVKGEAEMYCQVAKQTSYALFLQLFEMSGHEQVKFYALQALQEYLTEGSALFNQLTPAMTQHIRLDLLAWLQLQESLPSFIKTKIAVVIALLIRHDYPDQWPTAFQDLLALLPRGPFMVEMYFCILIATYEEIVEFDATRYGAQYASHNMKIKDAMRDGPSSCIAQSFDVIHNVLSAYQPQETNLLALSLAALETLQKYIQWVDLALVMRFVPVLFHALNHFDALRCRAANCLNEVIAKGMAPEKKLALFVSLDLVSALAQLQPILNENDDFCEEIGEVVNTMGLELITCIDAFRQTQDAERYQQASAMMAQLMPLAWFLFAHDATDVSQEVFEVVNALCGLLRSETPQDLFQPSQYLTPWLHGIYRQMRYPDEDDQVDEAEFEDYRRQLRSIFVNLTRMRPDVILQYVGTLLQDALANIRTMEHRDLEACLALVYYFKEGLTGVKNAAQYEDMNGPFMQIVVAVHNTFLTVVDMASLHYRVLCMYYELTTRYSQLLRVYPNLLLLLLDRMFGSAGVGARHPTLRSRACYLVLRLLKSLGTSVHPHMSQLLQAIEPHLVVPGTVDDTLLTLEDQLYLFELTGFLIGSMPPTAGALKWQYVGIVLTPQLAQIERCLHQPPTMELGVHLAAVLNAMCHILKGFKSRQPDQEIFTTSLSATASVCLAYPTCAAVRSKVIVTLHRLVILLDPAVFLSRADVLVSLMQHCEVNDVIEVVQLMNQLIIQYKAVPEFGPILDGSVMGFLNHMMQLIVSDDTNATERATAQKYLYSFLMNIVQHRFTAVLASPTNVASLPQVLRLVQDGFGMELHIIRAVATLCQNIVEHVFKEHALPDQRDTFRRFLLHDVLPTLFTVVQTKEFNIRDAQSQIVLRDVAKLQVTMHSSALRDDFMTALHAYFGTIHMPAHLVDAYGAAVAREDVPAIVHNYQAFVQA</sequence>
<evidence type="ECO:0000256" key="4">
    <source>
        <dbReference type="ARBA" id="ARBA00022490"/>
    </source>
</evidence>
<feature type="domain" description="Exportin-1/Importin-beta-like" evidence="11">
    <location>
        <begin position="203"/>
        <end position="358"/>
    </location>
</feature>
<dbReference type="GO" id="GO:0005643">
    <property type="term" value="C:nuclear pore"/>
    <property type="evidence" value="ECO:0007669"/>
    <property type="project" value="TreeGrafter"/>
</dbReference>
<protein>
    <recommendedName>
        <fullName evidence="2 10">Exportin-T</fullName>
    </recommendedName>
    <alternativeName>
        <fullName evidence="8 10">Exportin(tRNA)</fullName>
    </alternativeName>
    <alternativeName>
        <fullName evidence="9 10">tRNA exportin</fullName>
    </alternativeName>
</protein>
<evidence type="ECO:0000313" key="15">
    <source>
        <dbReference type="Proteomes" id="UP000332933"/>
    </source>
</evidence>
<dbReference type="GO" id="GO:0071528">
    <property type="term" value="P:tRNA re-export from nucleus"/>
    <property type="evidence" value="ECO:0007669"/>
    <property type="project" value="UniProtKB-UniRule"/>
</dbReference>
<accession>A0A485LSV7</accession>
<dbReference type="EMBL" id="VJMH01007518">
    <property type="protein sequence ID" value="KAF0682586.1"/>
    <property type="molecule type" value="Genomic_DNA"/>
</dbReference>
<dbReference type="Proteomes" id="UP000332933">
    <property type="component" value="Unassembled WGS sequence"/>
</dbReference>
<dbReference type="AlphaFoldDB" id="A0A485LSV7"/>
<dbReference type="EMBL" id="CAADRA010007544">
    <property type="protein sequence ID" value="VFU01918.1"/>
    <property type="molecule type" value="Genomic_DNA"/>
</dbReference>
<keyword evidence="5 10" id="KW-0820">tRNA-binding</keyword>
<evidence type="ECO:0000256" key="9">
    <source>
        <dbReference type="ARBA" id="ARBA00032199"/>
    </source>
</evidence>
<proteinExistence type="inferred from homology"/>
<dbReference type="InterPro" id="IPR040017">
    <property type="entry name" value="XPOT"/>
</dbReference>
<evidence type="ECO:0000313" key="13">
    <source>
        <dbReference type="EMBL" id="KAF0682586.1"/>
    </source>
</evidence>
<evidence type="ECO:0000256" key="5">
    <source>
        <dbReference type="ARBA" id="ARBA00022555"/>
    </source>
</evidence>
<evidence type="ECO:0000313" key="14">
    <source>
        <dbReference type="EMBL" id="VFU01918.1"/>
    </source>
</evidence>
<dbReference type="InterPro" id="IPR013598">
    <property type="entry name" value="Exportin-1/Importin-b-like"/>
</dbReference>
<keyword evidence="7 10" id="KW-0539">Nucleus</keyword>
<dbReference type="GO" id="GO:0005737">
    <property type="term" value="C:cytoplasm"/>
    <property type="evidence" value="ECO:0007669"/>
    <property type="project" value="UniProtKB-SubCell"/>
</dbReference>
<dbReference type="GO" id="GO:0000049">
    <property type="term" value="F:tRNA binding"/>
    <property type="evidence" value="ECO:0007669"/>
    <property type="project" value="UniProtKB-UniRule"/>
</dbReference>
<comment type="similarity">
    <text evidence="10">Belongs to the exportin family.</text>
</comment>
<keyword evidence="4 10" id="KW-0963">Cytoplasm</keyword>
<keyword evidence="3 10" id="KW-0813">Transport</keyword>
<evidence type="ECO:0000259" key="12">
    <source>
        <dbReference type="Pfam" id="PF19282"/>
    </source>
</evidence>
<feature type="domain" description="Exportin-T C-terminal" evidence="12">
    <location>
        <begin position="427"/>
        <end position="1054"/>
    </location>
</feature>
<evidence type="ECO:0000256" key="6">
    <source>
        <dbReference type="ARBA" id="ARBA00022884"/>
    </source>
</evidence>
<evidence type="ECO:0000256" key="7">
    <source>
        <dbReference type="ARBA" id="ARBA00023242"/>
    </source>
</evidence>
<evidence type="ECO:0000259" key="11">
    <source>
        <dbReference type="Pfam" id="PF08389"/>
    </source>
</evidence>
<evidence type="ECO:0000256" key="3">
    <source>
        <dbReference type="ARBA" id="ARBA00022448"/>
    </source>
</evidence>
<dbReference type="Pfam" id="PF08389">
    <property type="entry name" value="Xpo1"/>
    <property type="match status" value="1"/>
</dbReference>
<comment type="function">
    <text evidence="10">tRNA nucleus export receptor which facilitates tRNA translocation across the nuclear pore complex.</text>
</comment>
<dbReference type="InterPro" id="IPR011989">
    <property type="entry name" value="ARM-like"/>
</dbReference>
<dbReference type="PANTHER" id="PTHR15952:SF11">
    <property type="entry name" value="EXPORTIN-T"/>
    <property type="match status" value="1"/>
</dbReference>
<reference evidence="14 15" key="1">
    <citation type="submission" date="2019-03" db="EMBL/GenBank/DDBJ databases">
        <authorList>
            <person name="Gaulin E."/>
            <person name="Dumas B."/>
        </authorList>
    </citation>
    <scope>NUCLEOTIDE SEQUENCE [LARGE SCALE GENOMIC DNA]</scope>
    <source>
        <strain evidence="14">CBS 568.67</strain>
    </source>
</reference>